<evidence type="ECO:0000313" key="4">
    <source>
        <dbReference type="EMBL" id="PJZ69582.1"/>
    </source>
</evidence>
<reference evidence="6 7" key="1">
    <citation type="submission" date="2017-07" db="EMBL/GenBank/DDBJ databases">
        <title>Leptospira spp. isolated from tropical soils.</title>
        <authorList>
            <person name="Thibeaux R."/>
            <person name="Iraola G."/>
            <person name="Ferres I."/>
            <person name="Bierque E."/>
            <person name="Girault D."/>
            <person name="Soupe-Gilbert M.-E."/>
            <person name="Picardeau M."/>
            <person name="Goarant C."/>
        </authorList>
    </citation>
    <scope>NUCLEOTIDE SEQUENCE [LARGE SCALE GENOMIC DNA]</scope>
    <source>
        <strain evidence="5 7">FH1-B-B1</strain>
        <strain evidence="4 6">FH1-B-C1</strain>
    </source>
</reference>
<dbReference type="Gene3D" id="1.25.40.20">
    <property type="entry name" value="Ankyrin repeat-containing domain"/>
    <property type="match status" value="2"/>
</dbReference>
<dbReference type="Proteomes" id="UP000231962">
    <property type="component" value="Unassembled WGS sequence"/>
</dbReference>
<dbReference type="EMBL" id="NPDZ01000004">
    <property type="protein sequence ID" value="PJZ73569.1"/>
    <property type="molecule type" value="Genomic_DNA"/>
</dbReference>
<gene>
    <name evidence="4" type="ORF">CH360_09840</name>
    <name evidence="5" type="ORF">CH373_08695</name>
</gene>
<evidence type="ECO:0000313" key="7">
    <source>
        <dbReference type="Proteomes" id="UP000231990"/>
    </source>
</evidence>
<keyword evidence="2 3" id="KW-0040">ANK repeat</keyword>
<dbReference type="InterPro" id="IPR002110">
    <property type="entry name" value="Ankyrin_rpt"/>
</dbReference>
<dbReference type="Pfam" id="PF13857">
    <property type="entry name" value="Ank_5"/>
    <property type="match status" value="1"/>
</dbReference>
<dbReference type="SUPFAM" id="SSF48403">
    <property type="entry name" value="Ankyrin repeat"/>
    <property type="match status" value="1"/>
</dbReference>
<evidence type="ECO:0000256" key="2">
    <source>
        <dbReference type="ARBA" id="ARBA00023043"/>
    </source>
</evidence>
<evidence type="ECO:0000256" key="1">
    <source>
        <dbReference type="ARBA" id="ARBA00022737"/>
    </source>
</evidence>
<dbReference type="PROSITE" id="PS50088">
    <property type="entry name" value="ANK_REPEAT"/>
    <property type="match status" value="3"/>
</dbReference>
<keyword evidence="6" id="KW-1185">Reference proteome</keyword>
<dbReference type="Pfam" id="PF12796">
    <property type="entry name" value="Ank_2"/>
    <property type="match status" value="1"/>
</dbReference>
<feature type="repeat" description="ANK" evidence="3">
    <location>
        <begin position="128"/>
        <end position="160"/>
    </location>
</feature>
<dbReference type="EMBL" id="NPDY01000008">
    <property type="protein sequence ID" value="PJZ69582.1"/>
    <property type="molecule type" value="Genomic_DNA"/>
</dbReference>
<dbReference type="PANTHER" id="PTHR24171">
    <property type="entry name" value="ANKYRIN REPEAT DOMAIN-CONTAINING PROTEIN 39-RELATED"/>
    <property type="match status" value="1"/>
</dbReference>
<proteinExistence type="predicted"/>
<dbReference type="SMART" id="SM00248">
    <property type="entry name" value="ANK"/>
    <property type="match status" value="4"/>
</dbReference>
<dbReference type="PROSITE" id="PS50297">
    <property type="entry name" value="ANK_REP_REGION"/>
    <property type="match status" value="3"/>
</dbReference>
<evidence type="ECO:0000313" key="6">
    <source>
        <dbReference type="Proteomes" id="UP000231962"/>
    </source>
</evidence>
<dbReference type="Proteomes" id="UP000231990">
    <property type="component" value="Unassembled WGS sequence"/>
</dbReference>
<evidence type="ECO:0000256" key="3">
    <source>
        <dbReference type="PROSITE-ProRule" id="PRU00023"/>
    </source>
</evidence>
<protein>
    <submittedName>
        <fullName evidence="5">Uncharacterized protein</fullName>
    </submittedName>
</protein>
<evidence type="ECO:0000313" key="5">
    <source>
        <dbReference type="EMBL" id="PJZ73569.1"/>
    </source>
</evidence>
<dbReference type="OrthoDB" id="5622506at2"/>
<dbReference type="PRINTS" id="PR01415">
    <property type="entry name" value="ANKYRIN"/>
</dbReference>
<feature type="repeat" description="ANK" evidence="3">
    <location>
        <begin position="162"/>
        <end position="195"/>
    </location>
</feature>
<organism evidence="5 7">
    <name type="scientific">Leptospira perolatii</name>
    <dbReference type="NCBI Taxonomy" id="2023191"/>
    <lineage>
        <taxon>Bacteria</taxon>
        <taxon>Pseudomonadati</taxon>
        <taxon>Spirochaetota</taxon>
        <taxon>Spirochaetia</taxon>
        <taxon>Leptospirales</taxon>
        <taxon>Leptospiraceae</taxon>
        <taxon>Leptospira</taxon>
    </lineage>
</organism>
<dbReference type="AlphaFoldDB" id="A0A2M9ZNM0"/>
<comment type="caution">
    <text evidence="5">The sequence shown here is derived from an EMBL/GenBank/DDBJ whole genome shotgun (WGS) entry which is preliminary data.</text>
</comment>
<feature type="repeat" description="ANK" evidence="3">
    <location>
        <begin position="91"/>
        <end position="123"/>
    </location>
</feature>
<dbReference type="InterPro" id="IPR036770">
    <property type="entry name" value="Ankyrin_rpt-contain_sf"/>
</dbReference>
<keyword evidence="1" id="KW-0677">Repeat</keyword>
<accession>A0A2M9ZNM0</accession>
<sequence>MSDLFQLIATGQKAQVIYNLREKPTLARQTNPEGITPLLFALYYGKEDIVQAYLSLEIPLNIFEAAALGDLESVKKCLSANSSDLESYSPDGWTPLHLASHFGRTELVRYLLEKGANIQAKSRSKFSYGNSPLHAAVASGKEETVKLLLEKGADPNFSQEEGGYTPLHIAASRTGGGKLVQMLLEKGADPLIKTEDGQTAKDIALAKGNLKEAEALE</sequence>
<dbReference type="RefSeq" id="WP_100713865.1">
    <property type="nucleotide sequence ID" value="NZ_NPDY01000008.1"/>
</dbReference>
<name>A0A2M9ZNM0_9LEPT</name>